<dbReference type="AlphaFoldDB" id="A0A060T9X0"/>
<feature type="active site" description="Charge relay system" evidence="5">
    <location>
        <position position="164"/>
    </location>
</feature>
<evidence type="ECO:0000256" key="2">
    <source>
        <dbReference type="ARBA" id="ARBA00022670"/>
    </source>
</evidence>
<reference evidence="7" key="2">
    <citation type="submission" date="2014-06" db="EMBL/GenBank/DDBJ databases">
        <title>The complete genome of Blastobotrys (Arxula) adeninivorans LS3 - a yeast of biotechnological interest.</title>
        <authorList>
            <person name="Kunze G."/>
            <person name="Gaillardin C."/>
            <person name="Czernicka M."/>
            <person name="Durrens P."/>
            <person name="Martin T."/>
            <person name="Boer E."/>
            <person name="Gabaldon T."/>
            <person name="Cruz J."/>
            <person name="Talla E."/>
            <person name="Marck C."/>
            <person name="Goffeau A."/>
            <person name="Barbe V."/>
            <person name="Baret P."/>
            <person name="Baronian K."/>
            <person name="Beier S."/>
            <person name="Bleykasten C."/>
            <person name="Bode R."/>
            <person name="Casaregola S."/>
            <person name="Despons L."/>
            <person name="Fairhead C."/>
            <person name="Giersberg M."/>
            <person name="Gierski P."/>
            <person name="Hahnel U."/>
            <person name="Hartmann A."/>
            <person name="Jankowska D."/>
            <person name="Jubin C."/>
            <person name="Jung P."/>
            <person name="Lafontaine I."/>
            <person name="Leh-Louis V."/>
            <person name="Lemaire M."/>
            <person name="Marcet-Houben M."/>
            <person name="Mascher M."/>
            <person name="Morel G."/>
            <person name="Richard G.-F."/>
            <person name="Riechen J."/>
            <person name="Sacerdot C."/>
            <person name="Sarkar A."/>
            <person name="Savel G."/>
            <person name="Schacherer J."/>
            <person name="Sherman D."/>
            <person name="Straub M.-L."/>
            <person name="Stein N."/>
            <person name="Thierry A."/>
            <person name="Trautwein-Schult A."/>
            <person name="Westhof E."/>
            <person name="Worch S."/>
            <person name="Dujon B."/>
            <person name="Souciet J.-L."/>
            <person name="Wincker P."/>
            <person name="Scholz U."/>
            <person name="Neuveglise N."/>
        </authorList>
    </citation>
    <scope>NUCLEOTIDE SEQUENCE</scope>
    <source>
        <strain evidence="7">LS3</strain>
    </source>
</reference>
<dbReference type="PROSITE" id="PS51892">
    <property type="entry name" value="SUBTILASE"/>
    <property type="match status" value="1"/>
</dbReference>
<keyword evidence="2 5" id="KW-0645">Protease</keyword>
<keyword evidence="3 5" id="KW-0378">Hydrolase</keyword>
<organism evidence="7">
    <name type="scientific">Blastobotrys adeninivorans</name>
    <name type="common">Yeast</name>
    <name type="synonym">Arxula adeninivorans</name>
    <dbReference type="NCBI Taxonomy" id="409370"/>
    <lineage>
        <taxon>Eukaryota</taxon>
        <taxon>Fungi</taxon>
        <taxon>Dikarya</taxon>
        <taxon>Ascomycota</taxon>
        <taxon>Saccharomycotina</taxon>
        <taxon>Dipodascomycetes</taxon>
        <taxon>Dipodascales</taxon>
        <taxon>Trichomonascaceae</taxon>
        <taxon>Blastobotrys</taxon>
    </lineage>
</organism>
<accession>A0A060T9X0</accession>
<dbReference type="PROSITE" id="PS00138">
    <property type="entry name" value="SUBTILASE_SER"/>
    <property type="match status" value="1"/>
</dbReference>
<dbReference type="PANTHER" id="PTHR43806:SF13">
    <property type="entry name" value="SUBTILASE-TYPE PROTEINASE RRT12"/>
    <property type="match status" value="1"/>
</dbReference>
<dbReference type="CDD" id="cd04077">
    <property type="entry name" value="Peptidases_S8_PCSK9_ProteinaseK_like"/>
    <property type="match status" value="1"/>
</dbReference>
<keyword evidence="4 5" id="KW-0720">Serine protease</keyword>
<evidence type="ECO:0000256" key="5">
    <source>
        <dbReference type="PROSITE-ProRule" id="PRU01240"/>
    </source>
</evidence>
<sequence>MITVLQYYISVSYIWRCQATLLTLLPQLMRTLWILTIFVPWLAGGQRFRTWEGGYIIQISPEVSIASFLGAYPDLSRHVSGALEYGHFQAIYGTFDRRIMRLLKPGSAVVDISPDVTVKIFDVQANAPRHLARISQLEPLAAEGPYDYVYDPSGGKGVDVYLLDSGINPTMSEFGNRISHGVDLTEEGFEDENGHGTCVAGIVGSETYGVAKKVNLINVKVINSEGRGKLSWVLQAIGYVIDAKTLSDRPSVINMSLGTPRNSILNNAVQQLYDMDIPVVAAVGNADSPACSMSPASASSVLSIGAFDDRHDAIASFSNWGQCVDAFAPGVNVVSVSYQDGSPIVYSGTSVASPIGAGLVAYFMGMGDSGQQAVQRVSRRETLHYHN</sequence>
<dbReference type="InterPro" id="IPR050131">
    <property type="entry name" value="Peptidase_S8_subtilisin-like"/>
</dbReference>
<dbReference type="SUPFAM" id="SSF52743">
    <property type="entry name" value="Subtilisin-like"/>
    <property type="match status" value="1"/>
</dbReference>
<dbReference type="PROSITE" id="PS00137">
    <property type="entry name" value="SUBTILASE_HIS"/>
    <property type="match status" value="1"/>
</dbReference>
<dbReference type="PhylomeDB" id="A0A060T9X0"/>
<feature type="active site" description="Charge relay system" evidence="5">
    <location>
        <position position="195"/>
    </location>
</feature>
<dbReference type="GO" id="GO:0004252">
    <property type="term" value="F:serine-type endopeptidase activity"/>
    <property type="evidence" value="ECO:0007669"/>
    <property type="project" value="UniProtKB-UniRule"/>
</dbReference>
<dbReference type="Gene3D" id="3.40.50.200">
    <property type="entry name" value="Peptidase S8/S53 domain"/>
    <property type="match status" value="1"/>
</dbReference>
<gene>
    <name evidence="7" type="ORF">GNLVRS02_ARAD1D15004g</name>
</gene>
<dbReference type="InterPro" id="IPR022398">
    <property type="entry name" value="Peptidase_S8_His-AS"/>
</dbReference>
<comment type="similarity">
    <text evidence="1 5">Belongs to the peptidase S8 family.</text>
</comment>
<proteinExistence type="inferred from homology"/>
<feature type="domain" description="Peptidase S8/S53" evidence="6">
    <location>
        <begin position="155"/>
        <end position="364"/>
    </location>
</feature>
<dbReference type="FunFam" id="3.40.50.200:FF:000007">
    <property type="entry name" value="Subtilisin-like serine protease"/>
    <property type="match status" value="1"/>
</dbReference>
<feature type="active site" description="Charge relay system" evidence="5">
    <location>
        <position position="350"/>
    </location>
</feature>
<evidence type="ECO:0000313" key="7">
    <source>
        <dbReference type="EMBL" id="CDP37594.1"/>
    </source>
</evidence>
<evidence type="ECO:0000256" key="4">
    <source>
        <dbReference type="ARBA" id="ARBA00022825"/>
    </source>
</evidence>
<dbReference type="EMBL" id="HG937694">
    <property type="protein sequence ID" value="CDP37594.1"/>
    <property type="molecule type" value="Genomic_DNA"/>
</dbReference>
<dbReference type="InterPro" id="IPR000209">
    <property type="entry name" value="Peptidase_S8/S53_dom"/>
</dbReference>
<dbReference type="InterPro" id="IPR036852">
    <property type="entry name" value="Peptidase_S8/S53_dom_sf"/>
</dbReference>
<dbReference type="PRINTS" id="PR00723">
    <property type="entry name" value="SUBTILISIN"/>
</dbReference>
<evidence type="ECO:0000256" key="1">
    <source>
        <dbReference type="ARBA" id="ARBA00011073"/>
    </source>
</evidence>
<dbReference type="PANTHER" id="PTHR43806">
    <property type="entry name" value="PEPTIDASE S8"/>
    <property type="match status" value="1"/>
</dbReference>
<dbReference type="InterPro" id="IPR023828">
    <property type="entry name" value="Peptidase_S8_Ser-AS"/>
</dbReference>
<dbReference type="InterPro" id="IPR015500">
    <property type="entry name" value="Peptidase_S8_subtilisin-rel"/>
</dbReference>
<dbReference type="GO" id="GO:0006508">
    <property type="term" value="P:proteolysis"/>
    <property type="evidence" value="ECO:0007669"/>
    <property type="project" value="UniProtKB-KW"/>
</dbReference>
<reference evidence="7" key="1">
    <citation type="submission" date="2014-02" db="EMBL/GenBank/DDBJ databases">
        <authorList>
            <person name="Genoscope - CEA"/>
        </authorList>
    </citation>
    <scope>NUCLEOTIDE SEQUENCE</scope>
    <source>
        <strain evidence="7">LS3</strain>
    </source>
</reference>
<evidence type="ECO:0000259" key="6">
    <source>
        <dbReference type="Pfam" id="PF00082"/>
    </source>
</evidence>
<dbReference type="InterPro" id="IPR034193">
    <property type="entry name" value="PCSK9_ProteinaseK-like"/>
</dbReference>
<dbReference type="Pfam" id="PF00082">
    <property type="entry name" value="Peptidase_S8"/>
    <property type="match status" value="1"/>
</dbReference>
<evidence type="ECO:0000256" key="3">
    <source>
        <dbReference type="ARBA" id="ARBA00022801"/>
    </source>
</evidence>
<protein>
    <submittedName>
        <fullName evidence="7">ARAD1D15004p</fullName>
    </submittedName>
</protein>
<name>A0A060T9X0_BLAAD</name>